<dbReference type="GO" id="GO:0005524">
    <property type="term" value="F:ATP binding"/>
    <property type="evidence" value="ECO:0007669"/>
    <property type="project" value="UniProtKB-KW"/>
</dbReference>
<dbReference type="EMBL" id="MLFT02000670">
    <property type="protein sequence ID" value="PHT26694.1"/>
    <property type="molecule type" value="Genomic_DNA"/>
</dbReference>
<dbReference type="PANTHER" id="PTHR27007">
    <property type="match status" value="1"/>
</dbReference>
<dbReference type="InterPro" id="IPR050528">
    <property type="entry name" value="L-type_Lectin-RKs"/>
</dbReference>
<reference evidence="6" key="2">
    <citation type="journal article" date="2017" name="J. Anim. Genet.">
        <title>Multiple reference genome sequences of hot pepper reveal the massive evolution of plant disease resistance genes by retroduplication.</title>
        <authorList>
            <person name="Kim S."/>
            <person name="Park J."/>
            <person name="Yeom S.-I."/>
            <person name="Kim Y.-M."/>
            <person name="Seo E."/>
            <person name="Kim K.-T."/>
            <person name="Kim M.-S."/>
            <person name="Lee J.M."/>
            <person name="Cheong K."/>
            <person name="Shin H.-S."/>
            <person name="Kim S.-B."/>
            <person name="Han K."/>
            <person name="Lee J."/>
            <person name="Park M."/>
            <person name="Lee H.-A."/>
            <person name="Lee H.-Y."/>
            <person name="Lee Y."/>
            <person name="Oh S."/>
            <person name="Lee J.H."/>
            <person name="Choi E."/>
            <person name="Choi E."/>
            <person name="Lee S.E."/>
            <person name="Jeon J."/>
            <person name="Kim H."/>
            <person name="Choi G."/>
            <person name="Song H."/>
            <person name="Lee J."/>
            <person name="Lee S.-C."/>
            <person name="Kwon J.-K."/>
            <person name="Lee H.-Y."/>
            <person name="Koo N."/>
            <person name="Hong Y."/>
            <person name="Kim R.W."/>
            <person name="Kang W.-H."/>
            <person name="Huh J.H."/>
            <person name="Kang B.-C."/>
            <person name="Yang T.-J."/>
            <person name="Lee Y.-H."/>
            <person name="Bennetzen J.L."/>
            <person name="Choi D."/>
        </authorList>
    </citation>
    <scope>NUCLEOTIDE SEQUENCE [LARGE SCALE GENOMIC DNA]</scope>
    <source>
        <strain evidence="6">cv. PBC81</strain>
    </source>
</reference>
<dbReference type="InterPro" id="IPR000719">
    <property type="entry name" value="Prot_kinase_dom"/>
</dbReference>
<dbReference type="PROSITE" id="PS50011">
    <property type="entry name" value="PROTEIN_KINASE_DOM"/>
    <property type="match status" value="1"/>
</dbReference>
<comment type="caution">
    <text evidence="5">The sequence shown here is derived from an EMBL/GenBank/DDBJ whole genome shotgun (WGS) entry which is preliminary data.</text>
</comment>
<keyword evidence="2" id="KW-0067">ATP-binding</keyword>
<sequence>MYLSAESGNSNNESENSSSRRQSGNFLMVETAREITFKEIIAATNNFSDSRRVAEIDFGTAYHGFLDNNQHVLVKRLGMKTCPALRVRFWNELQNLGRLRHRNLVQLRGWDNVSILRWRHRYNIVKSLASAIRYLHEEWDEQVIHRCITLSSIILHPDMNPRLGCFALAEFLTRNKHSHHVVVDKNKSVRGIFGYMSPEHMDSGDATTMADVYSFGVVLLEIVSGQMAVDFRRPEALLVNRVHEFEVQKRPYEQLADFRLNGNFNSRELVRLVKLGMACTRSDPESRPTMRQIVNILDGHDRWLMENGRKKEKPEEWRTTNASALSLVRRIQALGIQ</sequence>
<feature type="domain" description="Protein kinase" evidence="4">
    <location>
        <begin position="47"/>
        <end position="304"/>
    </location>
</feature>
<dbReference type="InterPro" id="IPR011009">
    <property type="entry name" value="Kinase-like_dom_sf"/>
</dbReference>
<evidence type="ECO:0000256" key="3">
    <source>
        <dbReference type="SAM" id="MobiDB-lite"/>
    </source>
</evidence>
<evidence type="ECO:0000259" key="4">
    <source>
        <dbReference type="PROSITE" id="PS50011"/>
    </source>
</evidence>
<feature type="region of interest" description="Disordered" evidence="3">
    <location>
        <begin position="1"/>
        <end position="23"/>
    </location>
</feature>
<keyword evidence="6" id="KW-1185">Reference proteome</keyword>
<organism evidence="5 6">
    <name type="scientific">Capsicum baccatum</name>
    <name type="common">Peruvian pepper</name>
    <dbReference type="NCBI Taxonomy" id="33114"/>
    <lineage>
        <taxon>Eukaryota</taxon>
        <taxon>Viridiplantae</taxon>
        <taxon>Streptophyta</taxon>
        <taxon>Embryophyta</taxon>
        <taxon>Tracheophyta</taxon>
        <taxon>Spermatophyta</taxon>
        <taxon>Magnoliopsida</taxon>
        <taxon>eudicotyledons</taxon>
        <taxon>Gunneridae</taxon>
        <taxon>Pentapetalae</taxon>
        <taxon>asterids</taxon>
        <taxon>lamiids</taxon>
        <taxon>Solanales</taxon>
        <taxon>Solanaceae</taxon>
        <taxon>Solanoideae</taxon>
        <taxon>Capsiceae</taxon>
        <taxon>Capsicum</taxon>
    </lineage>
</organism>
<evidence type="ECO:0000256" key="1">
    <source>
        <dbReference type="ARBA" id="ARBA00022741"/>
    </source>
</evidence>
<keyword evidence="1" id="KW-0547">Nucleotide-binding</keyword>
<reference evidence="5 6" key="1">
    <citation type="journal article" date="2017" name="Genome Biol.">
        <title>New reference genome sequences of hot pepper reveal the massive evolution of plant disease-resistance genes by retroduplication.</title>
        <authorList>
            <person name="Kim S."/>
            <person name="Park J."/>
            <person name="Yeom S.I."/>
            <person name="Kim Y.M."/>
            <person name="Seo E."/>
            <person name="Kim K.T."/>
            <person name="Kim M.S."/>
            <person name="Lee J.M."/>
            <person name="Cheong K."/>
            <person name="Shin H.S."/>
            <person name="Kim S.B."/>
            <person name="Han K."/>
            <person name="Lee J."/>
            <person name="Park M."/>
            <person name="Lee H.A."/>
            <person name="Lee H.Y."/>
            <person name="Lee Y."/>
            <person name="Oh S."/>
            <person name="Lee J.H."/>
            <person name="Choi E."/>
            <person name="Choi E."/>
            <person name="Lee S.E."/>
            <person name="Jeon J."/>
            <person name="Kim H."/>
            <person name="Choi G."/>
            <person name="Song H."/>
            <person name="Lee J."/>
            <person name="Lee S.C."/>
            <person name="Kwon J.K."/>
            <person name="Lee H.Y."/>
            <person name="Koo N."/>
            <person name="Hong Y."/>
            <person name="Kim R.W."/>
            <person name="Kang W.H."/>
            <person name="Huh J.H."/>
            <person name="Kang B.C."/>
            <person name="Yang T.J."/>
            <person name="Lee Y.H."/>
            <person name="Bennetzen J.L."/>
            <person name="Choi D."/>
        </authorList>
    </citation>
    <scope>NUCLEOTIDE SEQUENCE [LARGE SCALE GENOMIC DNA]</scope>
    <source>
        <strain evidence="6">cv. PBC81</strain>
    </source>
</reference>
<dbReference type="GO" id="GO:0004672">
    <property type="term" value="F:protein kinase activity"/>
    <property type="evidence" value="ECO:0007669"/>
    <property type="project" value="InterPro"/>
</dbReference>
<dbReference type="PIRSF" id="PIRSF000654">
    <property type="entry name" value="Integrin-linked_kinase"/>
    <property type="match status" value="1"/>
</dbReference>
<evidence type="ECO:0000313" key="6">
    <source>
        <dbReference type="Proteomes" id="UP000224567"/>
    </source>
</evidence>
<keyword evidence="5" id="KW-0418">Kinase</keyword>
<protein>
    <submittedName>
        <fullName evidence="5">Receptor like protein kinase S.2</fullName>
    </submittedName>
</protein>
<dbReference type="Gene3D" id="1.10.510.10">
    <property type="entry name" value="Transferase(Phosphotransferase) domain 1"/>
    <property type="match status" value="1"/>
</dbReference>
<keyword evidence="5" id="KW-0808">Transferase</keyword>
<dbReference type="SUPFAM" id="SSF56112">
    <property type="entry name" value="Protein kinase-like (PK-like)"/>
    <property type="match status" value="1"/>
</dbReference>
<dbReference type="AlphaFoldDB" id="A0A2G2V131"/>
<dbReference type="Pfam" id="PF00069">
    <property type="entry name" value="Pkinase"/>
    <property type="match status" value="1"/>
</dbReference>
<dbReference type="Proteomes" id="UP000224567">
    <property type="component" value="Unassembled WGS sequence"/>
</dbReference>
<evidence type="ECO:0000313" key="5">
    <source>
        <dbReference type="EMBL" id="PHT26694.1"/>
    </source>
</evidence>
<dbReference type="OrthoDB" id="1894756at2759"/>
<gene>
    <name evidence="5" type="ORF">CQW23_33693</name>
</gene>
<dbReference type="Gene3D" id="3.30.200.20">
    <property type="entry name" value="Phosphorylase Kinase, domain 1"/>
    <property type="match status" value="1"/>
</dbReference>
<dbReference type="FunFam" id="1.10.510.10:FF:000723">
    <property type="entry name" value="Receptor like protein kinase S.2"/>
    <property type="match status" value="1"/>
</dbReference>
<keyword evidence="5" id="KW-0675">Receptor</keyword>
<accession>A0A2G2V131</accession>
<evidence type="ECO:0000256" key="2">
    <source>
        <dbReference type="ARBA" id="ARBA00022840"/>
    </source>
</evidence>
<proteinExistence type="predicted"/>
<name>A0A2G2V131_CAPBA</name>